<name>A0A1E5WG12_9POAL</name>
<feature type="region of interest" description="Disordered" evidence="1">
    <location>
        <begin position="119"/>
        <end position="153"/>
    </location>
</feature>
<organism evidence="3 4">
    <name type="scientific">Dichanthelium oligosanthes</name>
    <dbReference type="NCBI Taxonomy" id="888268"/>
    <lineage>
        <taxon>Eukaryota</taxon>
        <taxon>Viridiplantae</taxon>
        <taxon>Streptophyta</taxon>
        <taxon>Embryophyta</taxon>
        <taxon>Tracheophyta</taxon>
        <taxon>Spermatophyta</taxon>
        <taxon>Magnoliopsida</taxon>
        <taxon>Liliopsida</taxon>
        <taxon>Poales</taxon>
        <taxon>Poaceae</taxon>
        <taxon>PACMAD clade</taxon>
        <taxon>Panicoideae</taxon>
        <taxon>Panicodae</taxon>
        <taxon>Paniceae</taxon>
        <taxon>Dichantheliinae</taxon>
        <taxon>Dichanthelium</taxon>
    </lineage>
</organism>
<sequence>MADGKQPELAIALTNTAAILEPGNDRSEDSNTRAAGSTRELGQRQQQAQTHRYFIHQEFVRSESKYENMLPANTSEESSSIDALETTNPAEEETMFKTAEKEFADVSREVSKTHIVETNDNTSCFANGNTEKNEQARTQDDSNENDGDNTTDEHLKKSHTYLLLLAIIAVSLTYQSGLNPPGGFWFKREDNNSTVYSVLNDNKH</sequence>
<evidence type="ECO:0000259" key="2">
    <source>
        <dbReference type="Pfam" id="PF13962"/>
    </source>
</evidence>
<gene>
    <name evidence="3" type="ORF">BAE44_0002643</name>
</gene>
<keyword evidence="4" id="KW-1185">Reference proteome</keyword>
<evidence type="ECO:0000313" key="4">
    <source>
        <dbReference type="Proteomes" id="UP000095767"/>
    </source>
</evidence>
<feature type="domain" description="PGG" evidence="2">
    <location>
        <begin position="153"/>
        <end position="199"/>
    </location>
</feature>
<proteinExistence type="predicted"/>
<dbReference type="OrthoDB" id="681126at2759"/>
<feature type="compositionally biased region" description="Polar residues" evidence="1">
    <location>
        <begin position="119"/>
        <end position="130"/>
    </location>
</feature>
<dbReference type="Proteomes" id="UP000095767">
    <property type="component" value="Unassembled WGS sequence"/>
</dbReference>
<evidence type="ECO:0000313" key="3">
    <source>
        <dbReference type="EMBL" id="OEL36339.1"/>
    </source>
</evidence>
<dbReference type="AlphaFoldDB" id="A0A1E5WG12"/>
<dbReference type="EMBL" id="LWDX02009510">
    <property type="protein sequence ID" value="OEL36339.1"/>
    <property type="molecule type" value="Genomic_DNA"/>
</dbReference>
<feature type="region of interest" description="Disordered" evidence="1">
    <location>
        <begin position="15"/>
        <end position="49"/>
    </location>
</feature>
<dbReference type="InterPro" id="IPR026961">
    <property type="entry name" value="PGG_dom"/>
</dbReference>
<accession>A0A1E5WG12</accession>
<evidence type="ECO:0000256" key="1">
    <source>
        <dbReference type="SAM" id="MobiDB-lite"/>
    </source>
</evidence>
<feature type="compositionally biased region" description="Acidic residues" evidence="1">
    <location>
        <begin position="141"/>
        <end position="150"/>
    </location>
</feature>
<protein>
    <recommendedName>
        <fullName evidence="2">PGG domain-containing protein</fullName>
    </recommendedName>
</protein>
<dbReference type="Pfam" id="PF13962">
    <property type="entry name" value="PGG"/>
    <property type="match status" value="1"/>
</dbReference>
<reference evidence="3 4" key="1">
    <citation type="submission" date="2016-09" db="EMBL/GenBank/DDBJ databases">
        <title>The draft genome of Dichanthelium oligosanthes: A C3 panicoid grass species.</title>
        <authorList>
            <person name="Studer A.J."/>
            <person name="Schnable J.C."/>
            <person name="Brutnell T.P."/>
        </authorList>
    </citation>
    <scope>NUCLEOTIDE SEQUENCE [LARGE SCALE GENOMIC DNA]</scope>
    <source>
        <strain evidence="4">cv. Kellogg 1175</strain>
        <tissue evidence="3">Leaf</tissue>
    </source>
</reference>
<dbReference type="STRING" id="888268.A0A1E5WG12"/>
<feature type="compositionally biased region" description="Basic and acidic residues" evidence="1">
    <location>
        <begin position="131"/>
        <end position="140"/>
    </location>
</feature>
<comment type="caution">
    <text evidence="3">The sequence shown here is derived from an EMBL/GenBank/DDBJ whole genome shotgun (WGS) entry which is preliminary data.</text>
</comment>